<dbReference type="STRING" id="1798391.A2968_07465"/>
<dbReference type="AlphaFoldDB" id="A0A1F6BDG1"/>
<keyword evidence="1" id="KW-0812">Transmembrane</keyword>
<organism evidence="2 3">
    <name type="scientific">Candidatus Gottesmanbacteria bacterium RIFCSPLOWO2_01_FULL_42_22</name>
    <dbReference type="NCBI Taxonomy" id="1798391"/>
    <lineage>
        <taxon>Bacteria</taxon>
        <taxon>Candidatus Gottesmaniibacteriota</taxon>
    </lineage>
</organism>
<dbReference type="EMBL" id="MFJU01000034">
    <property type="protein sequence ID" value="OGG34547.1"/>
    <property type="molecule type" value="Genomic_DNA"/>
</dbReference>
<name>A0A1F6BDG1_9BACT</name>
<keyword evidence="1" id="KW-1133">Transmembrane helix</keyword>
<accession>A0A1F6BDG1</accession>
<evidence type="ECO:0000313" key="2">
    <source>
        <dbReference type="EMBL" id="OGG34547.1"/>
    </source>
</evidence>
<gene>
    <name evidence="2" type="ORF">A2968_07465</name>
</gene>
<protein>
    <submittedName>
        <fullName evidence="2">Uncharacterized protein</fullName>
    </submittedName>
</protein>
<feature type="transmembrane region" description="Helical" evidence="1">
    <location>
        <begin position="12"/>
        <end position="31"/>
    </location>
</feature>
<sequence>MIFKKSILKNEFNIISSVLVVSALIYTVFILNSQKNVAPGTLKAAACKTDECSTATGCQLPGYLLDGFKCVGSNQWEAPDGAIVPGGSDGPLPTAAPAADSNQAIAKRVLVWIETQRDANGNYLDRGPCDKGQGQSCNSQDKEDPTVAFYTIWARYNYYKKTGNQADYSIITRDIDELYNRYVVPDNINMRQSNQWMCRNLYDIGHDDAFLAQRQKLEFLCQNTWYVSPAMDDVRNKAESGQPLPEPEVENVRRGEKLPYDPIIDPDRYTHGFYWYTMTVSNLIAQNSWFNDQQLLSQAKLMYRKTLQIYSNKKTDPDFMFGGDAPVAIAALDLYKATNQQKYLDFVNTYISERQNRPFTGIDDAASYLFLLDQVYPLTQNPQYLSYLTNTISLLQNESFNLNTGSFQEISPLLKPYLDIFDVRTNSLIISVLLNHL</sequence>
<dbReference type="InterPro" id="IPR012341">
    <property type="entry name" value="6hp_glycosidase-like_sf"/>
</dbReference>
<dbReference type="Gene3D" id="1.50.10.10">
    <property type="match status" value="1"/>
</dbReference>
<dbReference type="InterPro" id="IPR008928">
    <property type="entry name" value="6-hairpin_glycosidase_sf"/>
</dbReference>
<proteinExistence type="predicted"/>
<evidence type="ECO:0000313" key="3">
    <source>
        <dbReference type="Proteomes" id="UP000176228"/>
    </source>
</evidence>
<evidence type="ECO:0000256" key="1">
    <source>
        <dbReference type="SAM" id="Phobius"/>
    </source>
</evidence>
<dbReference type="GO" id="GO:0005975">
    <property type="term" value="P:carbohydrate metabolic process"/>
    <property type="evidence" value="ECO:0007669"/>
    <property type="project" value="InterPro"/>
</dbReference>
<reference evidence="2 3" key="1">
    <citation type="journal article" date="2016" name="Nat. Commun.">
        <title>Thousands of microbial genomes shed light on interconnected biogeochemical processes in an aquifer system.</title>
        <authorList>
            <person name="Anantharaman K."/>
            <person name="Brown C.T."/>
            <person name="Hug L.A."/>
            <person name="Sharon I."/>
            <person name="Castelle C.J."/>
            <person name="Probst A.J."/>
            <person name="Thomas B.C."/>
            <person name="Singh A."/>
            <person name="Wilkins M.J."/>
            <person name="Karaoz U."/>
            <person name="Brodie E.L."/>
            <person name="Williams K.H."/>
            <person name="Hubbard S.S."/>
            <person name="Banfield J.F."/>
        </authorList>
    </citation>
    <scope>NUCLEOTIDE SEQUENCE [LARGE SCALE GENOMIC DNA]</scope>
</reference>
<comment type="caution">
    <text evidence="2">The sequence shown here is derived from an EMBL/GenBank/DDBJ whole genome shotgun (WGS) entry which is preliminary data.</text>
</comment>
<keyword evidence="1" id="KW-0472">Membrane</keyword>
<dbReference type="Proteomes" id="UP000176228">
    <property type="component" value="Unassembled WGS sequence"/>
</dbReference>
<dbReference type="SUPFAM" id="SSF48208">
    <property type="entry name" value="Six-hairpin glycosidases"/>
    <property type="match status" value="1"/>
</dbReference>